<dbReference type="STRING" id="1121950.SAMN02745243_03358"/>
<accession>A0A1M6TYH0</accession>
<keyword evidence="2" id="KW-0808">Transferase</keyword>
<feature type="transmembrane region" description="Helical" evidence="1">
    <location>
        <begin position="354"/>
        <end position="371"/>
    </location>
</feature>
<dbReference type="InterPro" id="IPR025686">
    <property type="entry name" value="Glucos_trans_II"/>
</dbReference>
<feature type="transmembrane region" description="Helical" evidence="1">
    <location>
        <begin position="323"/>
        <end position="342"/>
    </location>
</feature>
<keyword evidence="3" id="KW-1185">Reference proteome</keyword>
<dbReference type="AlphaFoldDB" id="A0A1M6TYH0"/>
<dbReference type="GO" id="GO:0016740">
    <property type="term" value="F:transferase activity"/>
    <property type="evidence" value="ECO:0007669"/>
    <property type="project" value="UniProtKB-KW"/>
</dbReference>
<protein>
    <submittedName>
        <fullName evidence="2">Glucosyl transferase GtrII</fullName>
    </submittedName>
</protein>
<evidence type="ECO:0000256" key="1">
    <source>
        <dbReference type="SAM" id="Phobius"/>
    </source>
</evidence>
<proteinExistence type="predicted"/>
<feature type="transmembrane region" description="Helical" evidence="1">
    <location>
        <begin position="153"/>
        <end position="171"/>
    </location>
</feature>
<feature type="transmembrane region" description="Helical" evidence="1">
    <location>
        <begin position="227"/>
        <end position="249"/>
    </location>
</feature>
<evidence type="ECO:0000313" key="2">
    <source>
        <dbReference type="EMBL" id="SHK61961.1"/>
    </source>
</evidence>
<feature type="transmembrane region" description="Helical" evidence="1">
    <location>
        <begin position="92"/>
        <end position="112"/>
    </location>
</feature>
<feature type="transmembrane region" description="Helical" evidence="1">
    <location>
        <begin position="176"/>
        <end position="192"/>
    </location>
</feature>
<dbReference type="Pfam" id="PF14264">
    <property type="entry name" value="Glucos_trans_II"/>
    <property type="match status" value="1"/>
</dbReference>
<dbReference type="OrthoDB" id="2058228at2"/>
<feature type="transmembrane region" description="Helical" evidence="1">
    <location>
        <begin position="198"/>
        <end position="215"/>
    </location>
</feature>
<name>A0A1M6TYH0_9FIRM</name>
<feature type="transmembrane region" description="Helical" evidence="1">
    <location>
        <begin position="299"/>
        <end position="316"/>
    </location>
</feature>
<keyword evidence="1" id="KW-0812">Transmembrane</keyword>
<feature type="transmembrane region" description="Helical" evidence="1">
    <location>
        <begin position="378"/>
        <end position="400"/>
    </location>
</feature>
<dbReference type="RefSeq" id="WP_073112582.1">
    <property type="nucleotide sequence ID" value="NZ_FQZY01000064.1"/>
</dbReference>
<feature type="transmembrane region" description="Helical" evidence="1">
    <location>
        <begin position="124"/>
        <end position="141"/>
    </location>
</feature>
<keyword evidence="1" id="KW-0472">Membrane</keyword>
<feature type="transmembrane region" description="Helical" evidence="1">
    <location>
        <begin position="29"/>
        <end position="48"/>
    </location>
</feature>
<sequence length="519" mass="59318">MEKKESGKQLQELTKDIKGFLSYLEQNRLLLICVGFFTLLAYGGKLFHQDILMDTAVLACDPDSLLTQWISIGRFGLVVTKKIFGLVPYCDYIAAFLMVCGIYFFSLVWSYILTVAATGRHGKSITSCIFPVIFLTSPLFAEQFVYMLQSCEIAFLMAVCAVSVGAITKWICKPDCWIYLVLGMVCMVWNMASYQAFINIYISAVLAVYILLYVGHVRGTRQYDRKFFRMAVVKYLVTFVSGFAVYFVLNKIIRKIYCATTYLDEKILWRSEDVKTCIANIKNYIKLAILGEDIFYSKWFLVMVVMAVVCIAFVVVKYKKSNTLLFLMAFVALVISPFLLSVYLGDALSPRMQFSYQFTTAFLLYFMVWLVDRQWIRYAGVMIAFVIAFQQGCVTARLFALENRKYEQDLNMAYKIETRVENLGYGEVPEYPVVFVGNHGPYAATAVNESVIGISWFQYGGQGQLATYLFQYLGYPYIFPTEEESEKAAELAGKMECWPDEDSVKYQDGLIIVKLNDVQ</sequence>
<organism evidence="2 3">
    <name type="scientific">Hespellia stercorisuis DSM 15480</name>
    <dbReference type="NCBI Taxonomy" id="1121950"/>
    <lineage>
        <taxon>Bacteria</taxon>
        <taxon>Bacillati</taxon>
        <taxon>Bacillota</taxon>
        <taxon>Clostridia</taxon>
        <taxon>Lachnospirales</taxon>
        <taxon>Lachnospiraceae</taxon>
        <taxon>Hespellia</taxon>
    </lineage>
</organism>
<keyword evidence="1" id="KW-1133">Transmembrane helix</keyword>
<dbReference type="Proteomes" id="UP000184301">
    <property type="component" value="Unassembled WGS sequence"/>
</dbReference>
<dbReference type="EMBL" id="FQZY01000064">
    <property type="protein sequence ID" value="SHK61961.1"/>
    <property type="molecule type" value="Genomic_DNA"/>
</dbReference>
<reference evidence="2 3" key="1">
    <citation type="submission" date="2016-11" db="EMBL/GenBank/DDBJ databases">
        <authorList>
            <person name="Jaros S."/>
            <person name="Januszkiewicz K."/>
            <person name="Wedrychowicz H."/>
        </authorList>
    </citation>
    <scope>NUCLEOTIDE SEQUENCE [LARGE SCALE GENOMIC DNA]</scope>
    <source>
        <strain evidence="2 3">DSM 15480</strain>
    </source>
</reference>
<evidence type="ECO:0000313" key="3">
    <source>
        <dbReference type="Proteomes" id="UP000184301"/>
    </source>
</evidence>
<gene>
    <name evidence="2" type="ORF">SAMN02745243_03358</name>
</gene>